<comment type="caution">
    <text evidence="3">The sequence shown here is derived from an EMBL/GenBank/DDBJ whole genome shotgun (WGS) entry which is preliminary data.</text>
</comment>
<dbReference type="PANTHER" id="PTHR16026">
    <property type="entry name" value="CARTILAGE ACIDIC PROTEIN 1"/>
    <property type="match status" value="1"/>
</dbReference>
<dbReference type="AlphaFoldDB" id="A0A926JPQ2"/>
<dbReference type="Pfam" id="PF13517">
    <property type="entry name" value="FG-GAP_3"/>
    <property type="match status" value="5"/>
</dbReference>
<dbReference type="Proteomes" id="UP000653730">
    <property type="component" value="Unassembled WGS sequence"/>
</dbReference>
<feature type="domain" description="ASPIC/UnbV" evidence="2">
    <location>
        <begin position="524"/>
        <end position="590"/>
    </location>
</feature>
<evidence type="ECO:0000313" key="3">
    <source>
        <dbReference type="EMBL" id="MBC9795178.1"/>
    </source>
</evidence>
<name>A0A926JPQ2_9FLAO</name>
<reference evidence="3 4" key="1">
    <citation type="submission" date="2020-09" db="EMBL/GenBank/DDBJ databases">
        <title>Sinomicrobium weinanense sp. nov., a halophilic bacteria isolated from saline-alkali soil.</title>
        <authorList>
            <person name="Wu P."/>
            <person name="Ren H."/>
            <person name="Mei Y."/>
            <person name="Liang Y."/>
            <person name="Chen Z."/>
        </authorList>
    </citation>
    <scope>NUCLEOTIDE SEQUENCE [LARGE SCALE GENOMIC DNA]</scope>
    <source>
        <strain evidence="3 4">FJxs</strain>
    </source>
</reference>
<keyword evidence="4" id="KW-1185">Reference proteome</keyword>
<gene>
    <name evidence="3" type="ORF">IBL28_04315</name>
</gene>
<accession>A0A926JPQ2</accession>
<dbReference type="RefSeq" id="WP_187964332.1">
    <property type="nucleotide sequence ID" value="NZ_JACVDC010000007.1"/>
</dbReference>
<evidence type="ECO:0000259" key="2">
    <source>
        <dbReference type="Pfam" id="PF07593"/>
    </source>
</evidence>
<proteinExistence type="predicted"/>
<sequence>MKYIPIILLVSCFLGCSEKERKLFTVPPPEETGINFANTLDTTSRLNILDYLYFYNGAGVAIGDIDNDGLPDIFLVRNQGYNKLYRNKGNMQFEDITEKAGVAGKSDWNTGVTMADVNGDGLLDIYVCAVVGINGFLGHNELYINNGDGTFTESAAEYGLDLENHSTMATFFDYDLDGDLDMYLLNHAVHSEESFGRADIRNKRNYESGDKLFRNDSGQFTDVSEEAGIYGGANGYGLGVAVSDFNMDGYPDIYVNNDFHEDDYYYLNNGDGTFTESLKKYFGHTSKFSMGNDAADINNDGFPDLLTLDMLPEDEKVLKSSAGDETVAMLNMRTEKLGYHYQYSRNMMHINRRGNGFSETALLSGIAATDWSWGALFTDLDQDGQQDLFVSNGIPKRPNDLDYIKYISDEQIRKKLDATRLVDNEALALMPSGVIPDYFFRGKADNTFEDKSGKWAPAPAVISNGSAFADLDNDGDMDIITNNLNTVATVYQNKVNDLSSDDRSPSGNNYLKIHLRYKNPNIFGIGSKVISYHNGEQQLRELFPARGFQSTSQPIIHFGYGEQSTVDSIIVLWPDKTSQTLYNIPTGQNLEVKAAPDRKPFDYTIFRETSEQIFTRVPDKLGIDFTHRENHYIDSDRQKLIPYNLTDRGPATAIGDLDGDGREDIFFGGSKREPATVYIQRDSGFVKTAIPTVQNDSVAEGVAALIADLSGNGRNELFVASGGGEYRGKAEPLADRLYSYTDTTFDRAGLPEYYGNGIVVKAFDHDNNGFPDLFVGNHAVSNDFGKIPGSFLLKNKGGTFSITENEALRNAGMVTDAIWTDFDGDGTTDLIVVGEWMAPSFFKNNGKGLNDVTGEVLPEKLNGLWQSIIPFDIDGDGDTDYLLGNWGTNTKFKASVKYPMQMYYDDFDNNGSTETVITTEKDGKYYPLAGMDELSGQMVSLIRKKFTTYRDFAGKTLEEIFDKKLLQKAKLLEVHTLQSGYLKNDGGKFAFHPFGSGMQLTPVTAFAVHDFDGDGKKEALAAGNYFGVQPYHGRFDGFPGALIKDGNTVIPAHQLGMDLSGKAVRHLNIIKHNNKTYLIVTINNDHAEVYAIP</sequence>
<dbReference type="SUPFAM" id="SSF69318">
    <property type="entry name" value="Integrin alpha N-terminal domain"/>
    <property type="match status" value="3"/>
</dbReference>
<dbReference type="PANTHER" id="PTHR16026:SF0">
    <property type="entry name" value="CARTILAGE ACIDIC PROTEIN 1"/>
    <property type="match status" value="1"/>
</dbReference>
<keyword evidence="1" id="KW-0732">Signal</keyword>
<protein>
    <submittedName>
        <fullName evidence="3">VCBS repeat-containing protein</fullName>
    </submittedName>
</protein>
<dbReference type="InterPro" id="IPR011519">
    <property type="entry name" value="UnbV_ASPIC"/>
</dbReference>
<dbReference type="InterPro" id="IPR028994">
    <property type="entry name" value="Integrin_alpha_N"/>
</dbReference>
<organism evidence="3 4">
    <name type="scientific">Sinomicrobium weinanense</name>
    <dbReference type="NCBI Taxonomy" id="2842200"/>
    <lineage>
        <taxon>Bacteria</taxon>
        <taxon>Pseudomonadati</taxon>
        <taxon>Bacteroidota</taxon>
        <taxon>Flavobacteriia</taxon>
        <taxon>Flavobacteriales</taxon>
        <taxon>Flavobacteriaceae</taxon>
        <taxon>Sinomicrobium</taxon>
    </lineage>
</organism>
<dbReference type="EMBL" id="JACVDC010000007">
    <property type="protein sequence ID" value="MBC9795178.1"/>
    <property type="molecule type" value="Genomic_DNA"/>
</dbReference>
<dbReference type="Gene3D" id="2.130.10.130">
    <property type="entry name" value="Integrin alpha, N-terminal"/>
    <property type="match status" value="4"/>
</dbReference>
<evidence type="ECO:0000313" key="4">
    <source>
        <dbReference type="Proteomes" id="UP000653730"/>
    </source>
</evidence>
<evidence type="ECO:0000256" key="1">
    <source>
        <dbReference type="ARBA" id="ARBA00022729"/>
    </source>
</evidence>
<dbReference type="InterPro" id="IPR013517">
    <property type="entry name" value="FG-GAP"/>
</dbReference>
<dbReference type="InterPro" id="IPR027039">
    <property type="entry name" value="Crtac1"/>
</dbReference>
<dbReference type="Pfam" id="PF07593">
    <property type="entry name" value="UnbV_ASPIC"/>
    <property type="match status" value="1"/>
</dbReference>